<keyword evidence="2" id="KW-1185">Reference proteome</keyword>
<dbReference type="Proteomes" id="UP000054653">
    <property type="component" value="Unassembled WGS sequence"/>
</dbReference>
<name>A0A0V1CXT4_TRIBR</name>
<evidence type="ECO:0000313" key="1">
    <source>
        <dbReference type="EMBL" id="KRY54061.1"/>
    </source>
</evidence>
<dbReference type="AlphaFoldDB" id="A0A0V1CXT4"/>
<gene>
    <name evidence="1" type="ORF">T03_14123</name>
</gene>
<organism evidence="1 2">
    <name type="scientific">Trichinella britovi</name>
    <name type="common">Parasitic roundworm</name>
    <dbReference type="NCBI Taxonomy" id="45882"/>
    <lineage>
        <taxon>Eukaryota</taxon>
        <taxon>Metazoa</taxon>
        <taxon>Ecdysozoa</taxon>
        <taxon>Nematoda</taxon>
        <taxon>Enoplea</taxon>
        <taxon>Dorylaimia</taxon>
        <taxon>Trichinellida</taxon>
        <taxon>Trichinellidae</taxon>
        <taxon>Trichinella</taxon>
    </lineage>
</organism>
<dbReference type="EMBL" id="JYDI01000075">
    <property type="protein sequence ID" value="KRY54061.1"/>
    <property type="molecule type" value="Genomic_DNA"/>
</dbReference>
<evidence type="ECO:0000313" key="2">
    <source>
        <dbReference type="Proteomes" id="UP000054653"/>
    </source>
</evidence>
<sequence>MTNTQHGAFAHQQHQPVSVIVLFVNQHKAQMGSRKFHSQFESIVQNRNAKQSTTITRLLLLTRKKSSRKEIITSSLFQCILHCACQAEQLLDRSYGWQPILMAPCHFCSTDAEILNKAHYILQSAPS</sequence>
<accession>A0A0V1CXT4</accession>
<proteinExistence type="predicted"/>
<protein>
    <submittedName>
        <fullName evidence="1">Uncharacterized protein</fullName>
    </submittedName>
</protein>
<comment type="caution">
    <text evidence="1">The sequence shown here is derived from an EMBL/GenBank/DDBJ whole genome shotgun (WGS) entry which is preliminary data.</text>
</comment>
<reference evidence="1 2" key="1">
    <citation type="submission" date="2015-01" db="EMBL/GenBank/DDBJ databases">
        <title>Evolution of Trichinella species and genotypes.</title>
        <authorList>
            <person name="Korhonen P.K."/>
            <person name="Edoardo P."/>
            <person name="Giuseppe L.R."/>
            <person name="Gasser R.B."/>
        </authorList>
    </citation>
    <scope>NUCLEOTIDE SEQUENCE [LARGE SCALE GENOMIC DNA]</scope>
    <source>
        <strain evidence="1">ISS120</strain>
    </source>
</reference>